<keyword evidence="6" id="KW-0699">rRNA-binding</keyword>
<dbReference type="InterPro" id="IPR036789">
    <property type="entry name" value="Ribosomal_uL6-like_a/b-dom_sf"/>
</dbReference>
<dbReference type="PANTHER" id="PTHR11655">
    <property type="entry name" value="60S/50S RIBOSOMAL PROTEIN L6/L9"/>
    <property type="match status" value="1"/>
</dbReference>
<reference evidence="8 9" key="1">
    <citation type="journal article" date="2015" name="Microbiome">
        <title>Genomic resolution of linkages in carbon, nitrogen, and sulfur cycling among widespread estuary sediment bacteria.</title>
        <authorList>
            <person name="Baker B.J."/>
            <person name="Lazar C.S."/>
            <person name="Teske A.P."/>
            <person name="Dick G.J."/>
        </authorList>
    </citation>
    <scope>NUCLEOTIDE SEQUENCE [LARGE SCALE GENOMIC DNA]</scope>
    <source>
        <strain evidence="8">SM23_60</strain>
    </source>
</reference>
<evidence type="ECO:0000256" key="3">
    <source>
        <dbReference type="ARBA" id="ARBA00035454"/>
    </source>
</evidence>
<evidence type="ECO:0000256" key="5">
    <source>
        <dbReference type="RuleBase" id="RU003869"/>
    </source>
</evidence>
<evidence type="ECO:0000256" key="1">
    <source>
        <dbReference type="ARBA" id="ARBA00022980"/>
    </source>
</evidence>
<dbReference type="NCBIfam" id="TIGR03654">
    <property type="entry name" value="L6_bact"/>
    <property type="match status" value="1"/>
</dbReference>
<dbReference type="Gene3D" id="3.90.930.12">
    <property type="entry name" value="Ribosomal protein L6, alpha-beta domain"/>
    <property type="match status" value="2"/>
</dbReference>
<dbReference type="GO" id="GO:0019843">
    <property type="term" value="F:rRNA binding"/>
    <property type="evidence" value="ECO:0007669"/>
    <property type="project" value="UniProtKB-UniRule"/>
</dbReference>
<dbReference type="PRINTS" id="PR00059">
    <property type="entry name" value="RIBOSOMALL6"/>
</dbReference>
<name>A0A0S8GKM5_UNCW3</name>
<dbReference type="PANTHER" id="PTHR11655:SF14">
    <property type="entry name" value="LARGE RIBOSOMAL SUBUNIT PROTEIN UL6M"/>
    <property type="match status" value="1"/>
</dbReference>
<dbReference type="PIRSF" id="PIRSF002162">
    <property type="entry name" value="Ribosomal_L6"/>
    <property type="match status" value="1"/>
</dbReference>
<proteinExistence type="inferred from homology"/>
<feature type="domain" description="Large ribosomal subunit protein uL6 alpha-beta" evidence="7">
    <location>
        <begin position="11"/>
        <end position="82"/>
    </location>
</feature>
<dbReference type="Proteomes" id="UP000051096">
    <property type="component" value="Unassembled WGS sequence"/>
</dbReference>
<dbReference type="InterPro" id="IPR019906">
    <property type="entry name" value="Ribosomal_uL6_bac-type"/>
</dbReference>
<keyword evidence="1 5" id="KW-0689">Ribosomal protein</keyword>
<evidence type="ECO:0000256" key="4">
    <source>
        <dbReference type="NCBIfam" id="TIGR03654"/>
    </source>
</evidence>
<dbReference type="GO" id="GO:0002181">
    <property type="term" value="P:cytoplasmic translation"/>
    <property type="evidence" value="ECO:0007669"/>
    <property type="project" value="TreeGrafter"/>
</dbReference>
<gene>
    <name evidence="8" type="ORF">AMJ87_03165</name>
</gene>
<feature type="domain" description="Large ribosomal subunit protein uL6 alpha-beta" evidence="7">
    <location>
        <begin position="91"/>
        <end position="172"/>
    </location>
</feature>
<dbReference type="InterPro" id="IPR020040">
    <property type="entry name" value="Ribosomal_uL6_a/b-dom"/>
</dbReference>
<dbReference type="GO" id="GO:0003735">
    <property type="term" value="F:structural constituent of ribosome"/>
    <property type="evidence" value="ECO:0007669"/>
    <property type="project" value="UniProtKB-UniRule"/>
</dbReference>
<comment type="caution">
    <text evidence="8">The sequence shown here is derived from an EMBL/GenBank/DDBJ whole genome shotgun (WGS) entry which is preliminary data.</text>
</comment>
<evidence type="ECO:0000256" key="6">
    <source>
        <dbReference type="RuleBase" id="RU003870"/>
    </source>
</evidence>
<dbReference type="Pfam" id="PF00347">
    <property type="entry name" value="Ribosomal_L6"/>
    <property type="match status" value="2"/>
</dbReference>
<organism evidence="8 9">
    <name type="scientific">candidate division WOR_3 bacterium SM23_60</name>
    <dbReference type="NCBI Taxonomy" id="1703780"/>
    <lineage>
        <taxon>Bacteria</taxon>
        <taxon>Bacteria division WOR-3</taxon>
    </lineage>
</organism>
<dbReference type="InterPro" id="IPR000702">
    <property type="entry name" value="Ribosomal_uL6-like"/>
</dbReference>
<evidence type="ECO:0000256" key="2">
    <source>
        <dbReference type="ARBA" id="ARBA00023274"/>
    </source>
</evidence>
<keyword evidence="6" id="KW-0694">RNA-binding</keyword>
<comment type="similarity">
    <text evidence="5">Belongs to the universal ribosomal protein uL6 family.</text>
</comment>
<evidence type="ECO:0000313" key="8">
    <source>
        <dbReference type="EMBL" id="KPK72994.1"/>
    </source>
</evidence>
<dbReference type="AlphaFoldDB" id="A0A0S8GKM5"/>
<evidence type="ECO:0000259" key="7">
    <source>
        <dbReference type="Pfam" id="PF00347"/>
    </source>
</evidence>
<dbReference type="SUPFAM" id="SSF56053">
    <property type="entry name" value="Ribosomal protein L6"/>
    <property type="match status" value="2"/>
</dbReference>
<comment type="function">
    <text evidence="6">This protein binds to the 23S rRNA, and is important in its secondary structure. It is located near the subunit interface in the base of the L7/L12 stalk, and near the tRNA binding site of the peptidyltransferase center.</text>
</comment>
<accession>A0A0S8GKM5</accession>
<dbReference type="GO" id="GO:0022625">
    <property type="term" value="C:cytosolic large ribosomal subunit"/>
    <property type="evidence" value="ECO:0007669"/>
    <property type="project" value="UniProtKB-UniRule"/>
</dbReference>
<keyword evidence="2 5" id="KW-0687">Ribonucleoprotein</keyword>
<dbReference type="PATRIC" id="fig|1703780.3.peg.1280"/>
<evidence type="ECO:0000313" key="9">
    <source>
        <dbReference type="Proteomes" id="UP000051096"/>
    </source>
</evidence>
<dbReference type="EMBL" id="LJUO01000018">
    <property type="protein sequence ID" value="KPK72994.1"/>
    <property type="molecule type" value="Genomic_DNA"/>
</dbReference>
<protein>
    <recommendedName>
        <fullName evidence="3 4">50S ribosomal protein L6</fullName>
    </recommendedName>
</protein>
<sequence length="189" mass="20837">MAKKRFQPVTIPKDVKVTLADGHIKVQGPLGALAMDISTKVIVEIKNDAIFVKNRDDTKESAAHQGTMRSRIVNLINGVMKGFEKVLVIQGTGYRAQLSGTNLQLFLGYAKPKVVTLPKGITCELKVIKSAEKGDLTYITLKGVDKQMVGNTAAHIKRFRVPDPYKHKGIRYADEVIRKKVGKRAVVQA</sequence>